<feature type="region of interest" description="Disordered" evidence="9">
    <location>
        <begin position="32"/>
        <end position="60"/>
    </location>
</feature>
<proteinExistence type="inferred from homology"/>
<dbReference type="PROSITE" id="PS51032">
    <property type="entry name" value="AP2_ERF"/>
    <property type="match status" value="1"/>
</dbReference>
<keyword evidence="6" id="KW-0804">Transcription</keyword>
<dbReference type="Pfam" id="PF00847">
    <property type="entry name" value="AP2"/>
    <property type="match status" value="1"/>
</dbReference>
<evidence type="ECO:0000256" key="4">
    <source>
        <dbReference type="ARBA" id="ARBA00023125"/>
    </source>
</evidence>
<reference evidence="11" key="1">
    <citation type="journal article" date="2022" name="Int. J. Mol. Sci.">
        <title>Draft Genome of Tanacetum Coccineum: Genomic Comparison of Closely Related Tanacetum-Family Plants.</title>
        <authorList>
            <person name="Yamashiro T."/>
            <person name="Shiraishi A."/>
            <person name="Nakayama K."/>
            <person name="Satake H."/>
        </authorList>
    </citation>
    <scope>NUCLEOTIDE SEQUENCE</scope>
</reference>
<dbReference type="EMBL" id="BQNB010008766">
    <property type="protein sequence ID" value="GJS54010.1"/>
    <property type="molecule type" value="Genomic_DNA"/>
</dbReference>
<organism evidence="11 12">
    <name type="scientific">Tanacetum coccineum</name>
    <dbReference type="NCBI Taxonomy" id="301880"/>
    <lineage>
        <taxon>Eukaryota</taxon>
        <taxon>Viridiplantae</taxon>
        <taxon>Streptophyta</taxon>
        <taxon>Embryophyta</taxon>
        <taxon>Tracheophyta</taxon>
        <taxon>Spermatophyta</taxon>
        <taxon>Magnoliopsida</taxon>
        <taxon>eudicotyledons</taxon>
        <taxon>Gunneridae</taxon>
        <taxon>Pentapetalae</taxon>
        <taxon>asterids</taxon>
        <taxon>campanulids</taxon>
        <taxon>Asterales</taxon>
        <taxon>Asteraceae</taxon>
        <taxon>Asteroideae</taxon>
        <taxon>Anthemideae</taxon>
        <taxon>Anthemidinae</taxon>
        <taxon>Tanacetum</taxon>
    </lineage>
</organism>
<gene>
    <name evidence="11" type="ORF">Tco_0627372</name>
</gene>
<evidence type="ECO:0000256" key="9">
    <source>
        <dbReference type="SAM" id="MobiDB-lite"/>
    </source>
</evidence>
<dbReference type="Proteomes" id="UP001151760">
    <property type="component" value="Unassembled WGS sequence"/>
</dbReference>
<dbReference type="InterPro" id="IPR036955">
    <property type="entry name" value="AP2/ERF_dom_sf"/>
</dbReference>
<sequence>MDSLTKKQKRKRTDGPKILAETLAKWNEINKDAKAKTRKPPAKGSTKGCMKGKGGPENSKCSFRGVRQRTWGKWVAEIRQPNGGKKLWLGTFGSAVEGALAYDEAARAIYGPAARINLPNYCPNASLTPSSCDSTVTCSQSESNEVRESKTAQNNVCEASKSEIDVTGICYDHDMLDTDELLGVMGESECSQAQDLKTAQNVSEATAKEVEVTGIPDKDFFYIDELLGDMDQKGQYDAWFENKVDGFDFDFLDTEFEDCNFTLEDF</sequence>
<evidence type="ECO:0000256" key="6">
    <source>
        <dbReference type="ARBA" id="ARBA00023163"/>
    </source>
</evidence>
<evidence type="ECO:0000256" key="2">
    <source>
        <dbReference type="ARBA" id="ARBA00023015"/>
    </source>
</evidence>
<dbReference type="InterPro" id="IPR016177">
    <property type="entry name" value="DNA-bd_dom_sf"/>
</dbReference>
<evidence type="ECO:0000256" key="3">
    <source>
        <dbReference type="ARBA" id="ARBA00023016"/>
    </source>
</evidence>
<dbReference type="SMART" id="SM00380">
    <property type="entry name" value="AP2"/>
    <property type="match status" value="1"/>
</dbReference>
<dbReference type="Gene3D" id="3.30.730.10">
    <property type="entry name" value="AP2/ERF domain"/>
    <property type="match status" value="1"/>
</dbReference>
<evidence type="ECO:0000313" key="12">
    <source>
        <dbReference type="Proteomes" id="UP001151760"/>
    </source>
</evidence>
<evidence type="ECO:0000313" key="11">
    <source>
        <dbReference type="EMBL" id="GJS54010.1"/>
    </source>
</evidence>
<feature type="domain" description="AP2/ERF" evidence="10">
    <location>
        <begin position="62"/>
        <end position="119"/>
    </location>
</feature>
<keyword evidence="7" id="KW-0539">Nucleus</keyword>
<dbReference type="CDD" id="cd00018">
    <property type="entry name" value="AP2"/>
    <property type="match status" value="1"/>
</dbReference>
<keyword evidence="4" id="KW-0238">DNA-binding</keyword>
<accession>A0ABQ4WM98</accession>
<comment type="subcellular location">
    <subcellularLocation>
        <location evidence="1">Nucleus</location>
    </subcellularLocation>
</comment>
<comment type="caution">
    <text evidence="11">The sequence shown here is derived from an EMBL/GenBank/DDBJ whole genome shotgun (WGS) entry which is preliminary data.</text>
</comment>
<evidence type="ECO:0000256" key="5">
    <source>
        <dbReference type="ARBA" id="ARBA00023159"/>
    </source>
</evidence>
<dbReference type="SUPFAM" id="SSF54171">
    <property type="entry name" value="DNA-binding domain"/>
    <property type="match status" value="1"/>
</dbReference>
<comment type="similarity">
    <text evidence="8">Belongs to the AP2/ERF transcription factor family. ERF subfamily.</text>
</comment>
<dbReference type="PRINTS" id="PR00367">
    <property type="entry name" value="ETHRSPELEMNT"/>
</dbReference>
<dbReference type="PANTHER" id="PTHR31241:SF62">
    <property type="entry name" value="DEHYDRATION-RESPONSIVE ELEMENT-BINDING PROTEIN 2D"/>
    <property type="match status" value="1"/>
</dbReference>
<keyword evidence="12" id="KW-1185">Reference proteome</keyword>
<keyword evidence="5" id="KW-0010">Activator</keyword>
<evidence type="ECO:0000256" key="8">
    <source>
        <dbReference type="ARBA" id="ARBA00024343"/>
    </source>
</evidence>
<evidence type="ECO:0000256" key="7">
    <source>
        <dbReference type="ARBA" id="ARBA00023242"/>
    </source>
</evidence>
<protein>
    <submittedName>
        <fullName evidence="11">DREB2 transcription factor</fullName>
    </submittedName>
</protein>
<reference evidence="11" key="2">
    <citation type="submission" date="2022-01" db="EMBL/GenBank/DDBJ databases">
        <authorList>
            <person name="Yamashiro T."/>
            <person name="Shiraishi A."/>
            <person name="Satake H."/>
            <person name="Nakayama K."/>
        </authorList>
    </citation>
    <scope>NUCLEOTIDE SEQUENCE</scope>
</reference>
<evidence type="ECO:0000259" key="10">
    <source>
        <dbReference type="PROSITE" id="PS51032"/>
    </source>
</evidence>
<name>A0ABQ4WM98_9ASTR</name>
<keyword evidence="3" id="KW-0346">Stress response</keyword>
<evidence type="ECO:0000256" key="1">
    <source>
        <dbReference type="ARBA" id="ARBA00004123"/>
    </source>
</evidence>
<dbReference type="InterPro" id="IPR001471">
    <property type="entry name" value="AP2/ERF_dom"/>
</dbReference>
<dbReference type="PANTHER" id="PTHR31241">
    <property type="entry name" value="DEHYDRATION-RESPONSIVE ELEMENT-BINDING PROTEIN 2C"/>
    <property type="match status" value="1"/>
</dbReference>
<keyword evidence="2" id="KW-0805">Transcription regulation</keyword>